<evidence type="ECO:0008006" key="4">
    <source>
        <dbReference type="Google" id="ProtNLM"/>
    </source>
</evidence>
<comment type="caution">
    <text evidence="2">The sequence shown here is derived from an EMBL/GenBank/DDBJ whole genome shotgun (WGS) entry which is preliminary data.</text>
</comment>
<reference evidence="2 3" key="1">
    <citation type="submission" date="2024-09" db="EMBL/GenBank/DDBJ databases">
        <authorList>
            <person name="Sun Q."/>
            <person name="Mori K."/>
        </authorList>
    </citation>
    <scope>NUCLEOTIDE SEQUENCE [LARGE SCALE GENOMIC DNA]</scope>
    <source>
        <strain evidence="2 3">JCM 9767</strain>
    </source>
</reference>
<dbReference type="Proteomes" id="UP001589753">
    <property type="component" value="Unassembled WGS sequence"/>
</dbReference>
<feature type="region of interest" description="Disordered" evidence="1">
    <location>
        <begin position="1"/>
        <end position="32"/>
    </location>
</feature>
<name>A0ABV5LBK4_9ACTN</name>
<gene>
    <name evidence="2" type="ORF">ACFFUA_19185</name>
</gene>
<dbReference type="RefSeq" id="WP_380956219.1">
    <property type="nucleotide sequence ID" value="NZ_JBHMDI010000050.1"/>
</dbReference>
<accession>A0ABV5LBK4</accession>
<evidence type="ECO:0000256" key="1">
    <source>
        <dbReference type="SAM" id="MobiDB-lite"/>
    </source>
</evidence>
<sequence length="190" mass="20878">MTAHTEQRRCRTATAIGLDEGHVGRTHDEGDPITTTEFSFGKLMQHLNAGTALPRPAGLPAEEHMRKAAQGYIDSLNNPDPDYAATYLAVPRSGEDPVGTKPFTIRGSWEDLLNEMKDLIDVSFTPRRAELTAPISFSLGNKAAMAFKLWAEVDGHNISIDIVEVMAFDESGKICEQMAYWGVENVTVLD</sequence>
<dbReference type="SUPFAM" id="SSF54427">
    <property type="entry name" value="NTF2-like"/>
    <property type="match status" value="1"/>
</dbReference>
<protein>
    <recommendedName>
        <fullName evidence="4">SnoaL-like domain-containing protein</fullName>
    </recommendedName>
</protein>
<dbReference type="Gene3D" id="3.10.450.50">
    <property type="match status" value="1"/>
</dbReference>
<dbReference type="EMBL" id="JBHMDI010000050">
    <property type="protein sequence ID" value="MFB9349554.1"/>
    <property type="molecule type" value="Genomic_DNA"/>
</dbReference>
<evidence type="ECO:0000313" key="3">
    <source>
        <dbReference type="Proteomes" id="UP001589753"/>
    </source>
</evidence>
<feature type="compositionally biased region" description="Basic and acidic residues" evidence="1">
    <location>
        <begin position="19"/>
        <end position="30"/>
    </location>
</feature>
<keyword evidence="3" id="KW-1185">Reference proteome</keyword>
<proteinExistence type="predicted"/>
<dbReference type="InterPro" id="IPR032710">
    <property type="entry name" value="NTF2-like_dom_sf"/>
</dbReference>
<evidence type="ECO:0000313" key="2">
    <source>
        <dbReference type="EMBL" id="MFB9349554.1"/>
    </source>
</evidence>
<organism evidence="2 3">
    <name type="scientific">Streptomyces heliomycini</name>
    <dbReference type="NCBI Taxonomy" id="284032"/>
    <lineage>
        <taxon>Bacteria</taxon>
        <taxon>Bacillati</taxon>
        <taxon>Actinomycetota</taxon>
        <taxon>Actinomycetes</taxon>
        <taxon>Kitasatosporales</taxon>
        <taxon>Streptomycetaceae</taxon>
        <taxon>Streptomyces</taxon>
    </lineage>
</organism>